<feature type="domain" description="Tail specific protease" evidence="13">
    <location>
        <begin position="847"/>
        <end position="1043"/>
    </location>
</feature>
<dbReference type="InterPro" id="IPR012393">
    <property type="entry name" value="Tricorn_protease"/>
</dbReference>
<name>A0A6C2YGJ3_9BACT</name>
<feature type="site" description="Transition state stabilizer; via amide nitrogen" evidence="9">
    <location>
        <position position="977"/>
    </location>
</feature>
<dbReference type="SUPFAM" id="SSF69304">
    <property type="entry name" value="Tricorn protease N-terminal domain"/>
    <property type="match status" value="1"/>
</dbReference>
<dbReference type="Pfam" id="PF26549">
    <property type="entry name" value="Tricorn_N"/>
    <property type="match status" value="1"/>
</dbReference>
<feature type="signal peptide" evidence="11">
    <location>
        <begin position="1"/>
        <end position="20"/>
    </location>
</feature>
<dbReference type="SUPFAM" id="SSF52096">
    <property type="entry name" value="ClpP/crotonase"/>
    <property type="match status" value="1"/>
</dbReference>
<comment type="function">
    <text evidence="7">Degrades oligopeptides.</text>
</comment>
<dbReference type="InterPro" id="IPR028204">
    <property type="entry name" value="Tricorn_C1"/>
</dbReference>
<evidence type="ECO:0000256" key="3">
    <source>
        <dbReference type="ARBA" id="ARBA00022490"/>
    </source>
</evidence>
<evidence type="ECO:0000256" key="8">
    <source>
        <dbReference type="PIRSR" id="PIRSR036421-1"/>
    </source>
</evidence>
<feature type="chain" id="PRO_5033534709" description="Tricorn protease homolog" evidence="11">
    <location>
        <begin position="21"/>
        <end position="1112"/>
    </location>
</feature>
<reference evidence="14" key="1">
    <citation type="submission" date="2019-04" db="EMBL/GenBank/DDBJ databases">
        <authorList>
            <consortium name="Science for Life Laboratories"/>
        </authorList>
    </citation>
    <scope>NUCLEOTIDE SEQUENCE</scope>
    <source>
        <strain evidence="14">MBLW1</strain>
    </source>
</reference>
<keyword evidence="5 7" id="KW-0378">Hydrolase</keyword>
<feature type="compositionally biased region" description="Low complexity" evidence="10">
    <location>
        <begin position="663"/>
        <end position="677"/>
    </location>
</feature>
<dbReference type="EMBL" id="LR593887">
    <property type="protein sequence ID" value="VTR96698.1"/>
    <property type="molecule type" value="Genomic_DNA"/>
</dbReference>
<evidence type="ECO:0000256" key="6">
    <source>
        <dbReference type="ARBA" id="ARBA00022825"/>
    </source>
</evidence>
<dbReference type="Gene3D" id="2.120.10.60">
    <property type="entry name" value="Tricorn protease N-terminal domain"/>
    <property type="match status" value="2"/>
</dbReference>
<feature type="active site" description="Charge relay system" evidence="8">
    <location>
        <position position="1032"/>
    </location>
</feature>
<dbReference type="KEGG" id="tim:GMBLW1_33200"/>
<comment type="subcellular location">
    <subcellularLocation>
        <location evidence="1 7">Cytoplasm</location>
    </subcellularLocation>
</comment>
<dbReference type="CDD" id="cd07562">
    <property type="entry name" value="Peptidase_S41_TRI"/>
    <property type="match status" value="1"/>
</dbReference>
<dbReference type="EMBL" id="LR586016">
    <property type="protein sequence ID" value="VIP00640.1"/>
    <property type="molecule type" value="Genomic_DNA"/>
</dbReference>
<keyword evidence="3 7" id="KW-0963">Cytoplasm</keyword>
<protein>
    <recommendedName>
        <fullName evidence="7">Tricorn protease homolog</fullName>
        <ecNumber evidence="7">3.4.21.-</ecNumber>
    </recommendedName>
</protein>
<proteinExistence type="inferred from homology"/>
<dbReference type="GO" id="GO:0006508">
    <property type="term" value="P:proteolysis"/>
    <property type="evidence" value="ECO:0007669"/>
    <property type="project" value="UniProtKB-UniRule"/>
</dbReference>
<evidence type="ECO:0000256" key="7">
    <source>
        <dbReference type="PIRNR" id="PIRNR036421"/>
    </source>
</evidence>
<keyword evidence="15" id="KW-1185">Reference proteome</keyword>
<keyword evidence="4 7" id="KW-0645">Protease</keyword>
<dbReference type="SMART" id="SM00228">
    <property type="entry name" value="PDZ"/>
    <property type="match status" value="1"/>
</dbReference>
<sequence length="1112" mass="119091">MLPRCFAALLCMIGTIPVAAEEPIRFPRTPSLSPDAKTVAFSYRGDIWTVPSEGGMARPLTQHEAHDVYPVFSPDGKWIAFSSNRFGSYDVFVMPVVGGRPTRLTFDSNADVVRGWTADSKNILFRSSRAISYPSATETYSIPLTGGAETQLPAKDAKELTLAPDGSMVFVRGSGDSVRKGYRGSSNDDLWLAGPGGKNPRKFTTFDGQDIHPIFAPNGRALYYVSEKFGTPGNIVSQAMQPTPEGFVPTGDATPLTQHKDDAVREMHLAANGSAIVYECGTDIHIVNTSDKASRKLKILAYADDKTNPERTTTYSRDISEYEISPDEKSVAFVVRGEIFLTPVGSSAPAKQLTDWPGNDGQLAWAPDGKSLVFVSDRGVTEDLYVLKADPDGPLAAASKFVIKRLTNTAEPEGAVSFSPDGKRIVFIADGRLKSIAADGTDPKTLVDEPQVGEYEWSPDGKWMVVGRTDGSLGTELYLMPSSGGEMTNLTRYATRNSSATWSKSGHKLAFLSDRRSQVGLYVMSLQKPGADAKQTTFDLDEVHLRVNRITTQSVGSVSITPDGSRVVYAASAAGSTPGAGEESDLWVASAEGRSMTRLTTGNLGPRAFRFNRSGTAVFFLSRAGELRVVPLGGSRGPIGAVAGGPASGGPGGPGGPGGSSGPMGSSSASAPAGEPGRIPLTARLTTNTTAEFLATFDQGWRILADGFYDSTFHGTDWNKVREKLRPAVEHITDVEDFYALVQIMLGELNASHLGISGRTRQANPDDSTADLGLLFDPLFAGPGLKVLEVVRRGPADRVGIEFKPGDVITHLDDVELGPTVNVSKLLNGKSGSTITVKVVNPTQPKAAPRTMKLTAGSRAQMAPLMYARWVRQNEEMVAKLSKGSLGYIHIPSMDENGLEAFVRSLYSDNFNKDAIVLDVRYNGGGFTHDQVLNYLTGKPHTIFRNRSGGEGTVMRNYDRKWSKPLILLTNHRSYSDAEIFPHAFRTLGLGKLVGTPTSGAVIGTVQRRLLDGSSFRLPRTGVFTVQGVNMEKEGVKPDYLVETTSEDVLAGRDPQISKAVEVLLGEVSAWKKANPTPNTTAPKPTISSTSPMPKPATDGAKGAAAAPSPTK</sequence>
<dbReference type="PIRSF" id="PIRSF036421">
    <property type="entry name" value="Tricorn_protease"/>
    <property type="match status" value="1"/>
</dbReference>
<evidence type="ECO:0000256" key="5">
    <source>
        <dbReference type="ARBA" id="ARBA00022801"/>
    </source>
</evidence>
<evidence type="ECO:0000256" key="10">
    <source>
        <dbReference type="SAM" id="MobiDB-lite"/>
    </source>
</evidence>
<dbReference type="InterPro" id="IPR029045">
    <property type="entry name" value="ClpP/crotonase-like_dom_sf"/>
</dbReference>
<dbReference type="Proteomes" id="UP000464378">
    <property type="component" value="Chromosome"/>
</dbReference>
<dbReference type="InterPro" id="IPR005151">
    <property type="entry name" value="Tail-specific_protease"/>
</dbReference>
<feature type="active site" description="Charge relay system" evidence="8">
    <location>
        <position position="753"/>
    </location>
</feature>
<dbReference type="Gene3D" id="3.30.750.44">
    <property type="match status" value="1"/>
</dbReference>
<dbReference type="GO" id="GO:0005737">
    <property type="term" value="C:cytoplasm"/>
    <property type="evidence" value="ECO:0007669"/>
    <property type="project" value="UniProtKB-SubCell"/>
</dbReference>
<comment type="similarity">
    <text evidence="2 7">Belongs to the peptidase S41B family.</text>
</comment>
<dbReference type="InParanoid" id="A0A6C2YGJ3"/>
<dbReference type="EC" id="3.4.21.-" evidence="7"/>
<feature type="active site" description="Nucleophile" evidence="8">
    <location>
        <position position="976"/>
    </location>
</feature>
<dbReference type="InterPro" id="IPR011042">
    <property type="entry name" value="6-blade_b-propeller_TolB-like"/>
</dbReference>
<evidence type="ECO:0000256" key="9">
    <source>
        <dbReference type="PIRSR" id="PIRSR036421-3"/>
    </source>
</evidence>
<dbReference type="PANTHER" id="PTHR43253:SF1">
    <property type="entry name" value="TRICORN PROTEASE HOMOLOG 2-RELATED"/>
    <property type="match status" value="1"/>
</dbReference>
<accession>A0A6C2YGJ3</accession>
<dbReference type="InterPro" id="IPR001478">
    <property type="entry name" value="PDZ"/>
</dbReference>
<dbReference type="Gene3D" id="2.120.10.30">
    <property type="entry name" value="TolB, C-terminal domain"/>
    <property type="match status" value="2"/>
</dbReference>
<feature type="region of interest" description="Disordered" evidence="10">
    <location>
        <begin position="641"/>
        <end position="680"/>
    </location>
</feature>
<feature type="domain" description="PDZ" evidence="12">
    <location>
        <begin position="752"/>
        <end position="843"/>
    </location>
</feature>
<feature type="region of interest" description="Disordered" evidence="10">
    <location>
        <begin position="1072"/>
        <end position="1112"/>
    </location>
</feature>
<dbReference type="Gene3D" id="2.30.42.10">
    <property type="match status" value="1"/>
</dbReference>
<dbReference type="Pfam" id="PF13180">
    <property type="entry name" value="PDZ_2"/>
    <property type="match status" value="1"/>
</dbReference>
<evidence type="ECO:0000259" key="12">
    <source>
        <dbReference type="SMART" id="SM00228"/>
    </source>
</evidence>
<feature type="compositionally biased region" description="Gly residues" evidence="10">
    <location>
        <begin position="641"/>
        <end position="662"/>
    </location>
</feature>
<evidence type="ECO:0000313" key="15">
    <source>
        <dbReference type="Proteomes" id="UP000464378"/>
    </source>
</evidence>
<dbReference type="Pfam" id="PF14684">
    <property type="entry name" value="Tricorn_C1"/>
    <property type="match status" value="1"/>
</dbReference>
<gene>
    <name evidence="14" type="ORF">GMBLW1_33200</name>
</gene>
<dbReference type="SUPFAM" id="SSF50156">
    <property type="entry name" value="PDZ domain-like"/>
    <property type="match status" value="1"/>
</dbReference>
<evidence type="ECO:0000256" key="11">
    <source>
        <dbReference type="SAM" id="SignalP"/>
    </source>
</evidence>
<organism evidence="14">
    <name type="scientific">Tuwongella immobilis</name>
    <dbReference type="NCBI Taxonomy" id="692036"/>
    <lineage>
        <taxon>Bacteria</taxon>
        <taxon>Pseudomonadati</taxon>
        <taxon>Planctomycetota</taxon>
        <taxon>Planctomycetia</taxon>
        <taxon>Gemmatales</taxon>
        <taxon>Gemmataceae</taxon>
        <taxon>Tuwongella</taxon>
    </lineage>
</organism>
<keyword evidence="6 7" id="KW-0720">Serine protease</keyword>
<evidence type="ECO:0000259" key="13">
    <source>
        <dbReference type="SMART" id="SM00245"/>
    </source>
</evidence>
<dbReference type="Pfam" id="PF07676">
    <property type="entry name" value="PD40"/>
    <property type="match status" value="2"/>
</dbReference>
<evidence type="ECO:0000313" key="14">
    <source>
        <dbReference type="EMBL" id="VIP00640.1"/>
    </source>
</evidence>
<dbReference type="PANTHER" id="PTHR43253">
    <property type="entry name" value="TRICORN PROTEASE HOMOLOG 2-RELATED"/>
    <property type="match status" value="1"/>
</dbReference>
<dbReference type="InterPro" id="IPR011659">
    <property type="entry name" value="WD40"/>
</dbReference>
<dbReference type="Gene3D" id="3.90.226.10">
    <property type="entry name" value="2-enoyl-CoA Hydratase, Chain A, domain 1"/>
    <property type="match status" value="1"/>
</dbReference>
<feature type="compositionally biased region" description="Low complexity" evidence="10">
    <location>
        <begin position="1072"/>
        <end position="1086"/>
    </location>
</feature>
<dbReference type="SMART" id="SM00245">
    <property type="entry name" value="TSPc"/>
    <property type="match status" value="1"/>
</dbReference>
<dbReference type="SUPFAM" id="SSF82171">
    <property type="entry name" value="DPP6 N-terminal domain-like"/>
    <property type="match status" value="1"/>
</dbReference>
<feature type="compositionally biased region" description="Low complexity" evidence="10">
    <location>
        <begin position="1096"/>
        <end position="1112"/>
    </location>
</feature>
<evidence type="ECO:0000256" key="4">
    <source>
        <dbReference type="ARBA" id="ARBA00022670"/>
    </source>
</evidence>
<dbReference type="GO" id="GO:0008236">
    <property type="term" value="F:serine-type peptidase activity"/>
    <property type="evidence" value="ECO:0007669"/>
    <property type="project" value="UniProtKB-UniRule"/>
</dbReference>
<dbReference type="InterPro" id="IPR036034">
    <property type="entry name" value="PDZ_sf"/>
</dbReference>
<dbReference type="Pfam" id="PF03572">
    <property type="entry name" value="Peptidase_S41"/>
    <property type="match status" value="1"/>
</dbReference>
<keyword evidence="11" id="KW-0732">Signal</keyword>
<evidence type="ECO:0000256" key="1">
    <source>
        <dbReference type="ARBA" id="ARBA00004496"/>
    </source>
</evidence>
<dbReference type="AlphaFoldDB" id="A0A6C2YGJ3"/>
<evidence type="ECO:0000256" key="2">
    <source>
        <dbReference type="ARBA" id="ARBA00008524"/>
    </source>
</evidence>